<dbReference type="RefSeq" id="WP_139981766.1">
    <property type="nucleotide sequence ID" value="NZ_CP041046.1"/>
</dbReference>
<proteinExistence type="predicted"/>
<organism evidence="1 2">
    <name type="scientific">Luteibacter pinisoli</name>
    <dbReference type="NCBI Taxonomy" id="2589080"/>
    <lineage>
        <taxon>Bacteria</taxon>
        <taxon>Pseudomonadati</taxon>
        <taxon>Pseudomonadota</taxon>
        <taxon>Gammaproteobacteria</taxon>
        <taxon>Lysobacterales</taxon>
        <taxon>Rhodanobacteraceae</taxon>
        <taxon>Luteibacter</taxon>
    </lineage>
</organism>
<dbReference type="KEGG" id="lpy:FIV34_09055"/>
<dbReference type="Proteomes" id="UP000316093">
    <property type="component" value="Chromosome"/>
</dbReference>
<keyword evidence="2" id="KW-1185">Reference proteome</keyword>
<reference evidence="1 2" key="1">
    <citation type="submission" date="2019-06" db="EMBL/GenBank/DDBJ databases">
        <title>A complete genome sequence for Luteibacter pinisoli MAH-14.</title>
        <authorList>
            <person name="Baltrus D.A."/>
        </authorList>
    </citation>
    <scope>NUCLEOTIDE SEQUENCE [LARGE SCALE GENOMIC DNA]</scope>
    <source>
        <strain evidence="1 2">MAH-14</strain>
    </source>
</reference>
<sequence>MLLALIFAFAGADGFDARVQAAKALETTATGKPFQGRLWDHVGNAATDALKGCIASNAPADKRPFTLVAVLDAQGHPGDVAVRPATPVANCFAGQVAVWTLPAPPKAPTPYPIEIDVSMD</sequence>
<evidence type="ECO:0000313" key="1">
    <source>
        <dbReference type="EMBL" id="QDE39339.1"/>
    </source>
</evidence>
<name>A0A4Y5Z480_9GAMM</name>
<gene>
    <name evidence="1" type="ORF">FIV34_09055</name>
</gene>
<dbReference type="AlphaFoldDB" id="A0A4Y5Z480"/>
<accession>A0A4Y5Z480</accession>
<evidence type="ECO:0000313" key="2">
    <source>
        <dbReference type="Proteomes" id="UP000316093"/>
    </source>
</evidence>
<dbReference type="OrthoDB" id="5954890at2"/>
<protein>
    <submittedName>
        <fullName evidence="1">Peptidase C13</fullName>
    </submittedName>
</protein>
<dbReference type="EMBL" id="CP041046">
    <property type="protein sequence ID" value="QDE39339.1"/>
    <property type="molecule type" value="Genomic_DNA"/>
</dbReference>